<comment type="subcellular location">
    <subcellularLocation>
        <location evidence="1">Membrane</location>
        <topology evidence="1">Multi-pass membrane protein</topology>
    </subcellularLocation>
</comment>
<evidence type="ECO:0000256" key="7">
    <source>
        <dbReference type="ARBA" id="ARBA00023053"/>
    </source>
</evidence>
<keyword evidence="4" id="KW-0050">Antiport</keyword>
<dbReference type="FunFam" id="1.20.1530.20:FF:000015">
    <property type="entry name" value="Na(+)/H(+) antiporter 2"/>
    <property type="match status" value="1"/>
</dbReference>
<evidence type="ECO:0000256" key="9">
    <source>
        <dbReference type="ARBA" id="ARBA00023136"/>
    </source>
</evidence>
<accession>A0A0N0RSK6</accession>
<dbReference type="GO" id="GO:0120029">
    <property type="term" value="P:proton export across plasma membrane"/>
    <property type="evidence" value="ECO:0007669"/>
    <property type="project" value="InterPro"/>
</dbReference>
<dbReference type="GeneID" id="28728529"/>
<feature type="transmembrane region" description="Helical" evidence="12">
    <location>
        <begin position="424"/>
        <end position="448"/>
    </location>
</feature>
<sequence>MTEALEGQTHDFNPIEISAPHIIYVALGFFIVIFGMFSMLVKERLYLGEAPIALVFGIIIGPSAAKIFHPEDWGGKDSEAPGTVLTNEITLEVMRVCIALSVFSVGVELPKKYLWRHWKSITMLLGPVMLWGWLVSGLLIWALVPGLDYLAALVIAACVSPTDPILAQAVVGGPWAEKHVPTHIRHMLQCESGCNDGAAFPFLYLAYYLTVNRGKVGFPIAEWVYHTWLYEIVVGTLIGALIGFLARKLIRFSERNKLVDRESFVAQYVSLSVASMGLTVLLGSDDLLAAFACGTAFAWDGWFQKQTADSNFSNIVDLLFNVATFVYIGAEMPWSSFVNGEYNLSVGRLIGLSILVLLLKRLPVVIMLWRWIPDIKTFQEAVFSGYFGPMGVGAIFMCTFGRLMLPEEVSVPPQTPNEVLALTIQPVVYFFVLASVIVHGFTIPFFAFGRKAHININRTLSMHATALQNNEPTWLNRMRHLATSGDETETKEQEPGQISVVEAMRMGLEKQKQQGIAIGEEEKAESSEGTTSSHHHRHSLQHFRTIRSISDIEDGNYAAEDDWDGEDTVEMRRYKERRQERKTPAAVAAAVEQDITEAQRTEEPESMEPDEEDVYPKIREWVEGHKIVVEITDKPLDEARTIVIPIHPDDYDYFKDAKSPLYELLSKYEAKLEHAIGWDKDTNLSELSKLQLYENKVVSKVSHFAKKLASERSAVKENDTEEDEADAPEVVIVRPDGTIIDN</sequence>
<feature type="transmembrane region" description="Helical" evidence="12">
    <location>
        <begin position="346"/>
        <end position="369"/>
    </location>
</feature>
<keyword evidence="7" id="KW-0915">Sodium</keyword>
<keyword evidence="3" id="KW-0813">Transport</keyword>
<evidence type="ECO:0000256" key="6">
    <source>
        <dbReference type="ARBA" id="ARBA00022989"/>
    </source>
</evidence>
<evidence type="ECO:0000256" key="10">
    <source>
        <dbReference type="ARBA" id="ARBA00023201"/>
    </source>
</evidence>
<proteinExistence type="inferred from homology"/>
<dbReference type="GO" id="GO:0015385">
    <property type="term" value="F:sodium:proton antiporter activity"/>
    <property type="evidence" value="ECO:0007669"/>
    <property type="project" value="InterPro"/>
</dbReference>
<name>A0A0N0RSK6_9BASI</name>
<comment type="similarity">
    <text evidence="2">Belongs to the fungal Na(+)/H(+) exchanger family.</text>
</comment>
<reference evidence="14 15" key="1">
    <citation type="submission" date="2015-07" db="EMBL/GenBank/DDBJ databases">
        <title>Draft Genome Sequence of Malassezia furfur CBS1878 and Malassezia pachydermatis CBS1879.</title>
        <authorList>
            <person name="Triana S."/>
            <person name="Ohm R."/>
            <person name="Gonzalez A."/>
            <person name="DeCock H."/>
            <person name="Restrepo S."/>
            <person name="Celis A."/>
        </authorList>
    </citation>
    <scope>NUCLEOTIDE SEQUENCE [LARGE SCALE GENOMIC DNA]</scope>
    <source>
        <strain evidence="14 15">CBS 1879</strain>
    </source>
</reference>
<dbReference type="InterPro" id="IPR006153">
    <property type="entry name" value="Cation/H_exchanger_TM"/>
</dbReference>
<dbReference type="GO" id="GO:0036376">
    <property type="term" value="P:sodium ion export across plasma membrane"/>
    <property type="evidence" value="ECO:0007669"/>
    <property type="project" value="InterPro"/>
</dbReference>
<comment type="caution">
    <text evidence="14">The sequence shown here is derived from an EMBL/GenBank/DDBJ whole genome shotgun (WGS) entry which is preliminary data.</text>
</comment>
<feature type="transmembrane region" description="Helical" evidence="12">
    <location>
        <begin position="22"/>
        <end position="40"/>
    </location>
</feature>
<evidence type="ECO:0000256" key="11">
    <source>
        <dbReference type="SAM" id="MobiDB-lite"/>
    </source>
</evidence>
<evidence type="ECO:0000256" key="5">
    <source>
        <dbReference type="ARBA" id="ARBA00022692"/>
    </source>
</evidence>
<keyword evidence="5 12" id="KW-0812">Transmembrane</keyword>
<dbReference type="Pfam" id="PF00999">
    <property type="entry name" value="Na_H_Exchanger"/>
    <property type="match status" value="1"/>
</dbReference>
<dbReference type="Gene3D" id="1.20.1530.20">
    <property type="match status" value="1"/>
</dbReference>
<keyword evidence="8" id="KW-0406">Ion transport</keyword>
<keyword evidence="6 12" id="KW-1133">Transmembrane helix</keyword>
<evidence type="ECO:0000256" key="8">
    <source>
        <dbReference type="ARBA" id="ARBA00023065"/>
    </source>
</evidence>
<evidence type="ECO:0000256" key="4">
    <source>
        <dbReference type="ARBA" id="ARBA00022449"/>
    </source>
</evidence>
<feature type="transmembrane region" description="Helical" evidence="12">
    <location>
        <begin position="228"/>
        <end position="250"/>
    </location>
</feature>
<evidence type="ECO:0000259" key="13">
    <source>
        <dbReference type="Pfam" id="PF00999"/>
    </source>
</evidence>
<evidence type="ECO:0000256" key="3">
    <source>
        <dbReference type="ARBA" id="ARBA00022448"/>
    </source>
</evidence>
<feature type="transmembrane region" description="Helical" evidence="12">
    <location>
        <begin position="315"/>
        <end position="334"/>
    </location>
</feature>
<keyword evidence="15" id="KW-1185">Reference proteome</keyword>
<feature type="transmembrane region" description="Helical" evidence="12">
    <location>
        <begin position="381"/>
        <end position="404"/>
    </location>
</feature>
<dbReference type="InterPro" id="IPR038770">
    <property type="entry name" value="Na+/solute_symporter_sf"/>
</dbReference>
<evidence type="ECO:0000256" key="2">
    <source>
        <dbReference type="ARBA" id="ARBA00005248"/>
    </source>
</evidence>
<dbReference type="EMBL" id="LGAV01000002">
    <property type="protein sequence ID" value="KOS15672.1"/>
    <property type="molecule type" value="Genomic_DNA"/>
</dbReference>
<evidence type="ECO:0000313" key="15">
    <source>
        <dbReference type="Proteomes" id="UP000037751"/>
    </source>
</evidence>
<dbReference type="PANTHER" id="PTHR31382">
    <property type="entry name" value="NA(+)/H(+) ANTIPORTER"/>
    <property type="match status" value="1"/>
</dbReference>
<evidence type="ECO:0000256" key="1">
    <source>
        <dbReference type="ARBA" id="ARBA00004141"/>
    </source>
</evidence>
<gene>
    <name evidence="14" type="ORF">Malapachy_2162</name>
</gene>
<feature type="region of interest" description="Disordered" evidence="11">
    <location>
        <begin position="510"/>
        <end position="541"/>
    </location>
</feature>
<protein>
    <submittedName>
        <fullName evidence="14">Na+ h+ antiporter 1</fullName>
    </submittedName>
</protein>
<keyword evidence="9 12" id="KW-0472">Membrane</keyword>
<dbReference type="InterPro" id="IPR004712">
    <property type="entry name" value="Na+/H+_antiporter_fungi"/>
</dbReference>
<organism evidence="14 15">
    <name type="scientific">Malassezia pachydermatis</name>
    <dbReference type="NCBI Taxonomy" id="77020"/>
    <lineage>
        <taxon>Eukaryota</taxon>
        <taxon>Fungi</taxon>
        <taxon>Dikarya</taxon>
        <taxon>Basidiomycota</taxon>
        <taxon>Ustilaginomycotina</taxon>
        <taxon>Malasseziomycetes</taxon>
        <taxon>Malasseziales</taxon>
        <taxon>Malasseziaceae</taxon>
        <taxon>Malassezia</taxon>
    </lineage>
</organism>
<dbReference type="GO" id="GO:0042391">
    <property type="term" value="P:regulation of membrane potential"/>
    <property type="evidence" value="ECO:0007669"/>
    <property type="project" value="InterPro"/>
</dbReference>
<evidence type="ECO:0000256" key="12">
    <source>
        <dbReference type="SAM" id="Phobius"/>
    </source>
</evidence>
<dbReference type="VEuPathDB" id="FungiDB:Malapachy_2162"/>
<dbReference type="RefSeq" id="XP_017993304.1">
    <property type="nucleotide sequence ID" value="XM_018136654.1"/>
</dbReference>
<dbReference type="STRING" id="77020.A0A0N0RSK6"/>
<dbReference type="PANTHER" id="PTHR31382:SF4">
    <property type="entry name" value="NA(+)_H(+) ANTIPORTER"/>
    <property type="match status" value="1"/>
</dbReference>
<dbReference type="AlphaFoldDB" id="A0A0N0RSK6"/>
<dbReference type="GO" id="GO:0005886">
    <property type="term" value="C:plasma membrane"/>
    <property type="evidence" value="ECO:0007669"/>
    <property type="project" value="InterPro"/>
</dbReference>
<keyword evidence="10" id="KW-0739">Sodium transport</keyword>
<feature type="region of interest" description="Disordered" evidence="11">
    <location>
        <begin position="711"/>
        <end position="730"/>
    </location>
</feature>
<feature type="domain" description="Cation/H+ exchanger transmembrane" evidence="13">
    <location>
        <begin position="37"/>
        <end position="448"/>
    </location>
</feature>
<dbReference type="Proteomes" id="UP000037751">
    <property type="component" value="Unassembled WGS sequence"/>
</dbReference>
<feature type="transmembrane region" description="Helical" evidence="12">
    <location>
        <begin position="121"/>
        <end position="144"/>
    </location>
</feature>
<evidence type="ECO:0000313" key="14">
    <source>
        <dbReference type="EMBL" id="KOS15672.1"/>
    </source>
</evidence>
<dbReference type="GO" id="GO:0030007">
    <property type="term" value="P:intracellular potassium ion homeostasis"/>
    <property type="evidence" value="ECO:0007669"/>
    <property type="project" value="TreeGrafter"/>
</dbReference>
<dbReference type="OrthoDB" id="2190219at2759"/>